<comment type="similarity">
    <text evidence="1">In the C-terminal section; belongs to the prokaryotic molybdopterin-containing oxidoreductase family.</text>
</comment>
<keyword evidence="7" id="KW-0408">Iron</keyword>
<dbReference type="SMART" id="SM00929">
    <property type="entry name" value="NADH-G_4Fe-4S_3"/>
    <property type="match status" value="1"/>
</dbReference>
<evidence type="ECO:0000259" key="9">
    <source>
        <dbReference type="PROSITE" id="PS51085"/>
    </source>
</evidence>
<dbReference type="Pfam" id="PF00384">
    <property type="entry name" value="Molybdopterin"/>
    <property type="match status" value="1"/>
</dbReference>
<dbReference type="Gene3D" id="3.40.50.740">
    <property type="match status" value="1"/>
</dbReference>
<evidence type="ECO:0000256" key="4">
    <source>
        <dbReference type="ARBA" id="ARBA00022723"/>
    </source>
</evidence>
<keyword evidence="4" id="KW-0479">Metal-binding</keyword>
<dbReference type="STRING" id="469378.Ccur_00220"/>
<dbReference type="FunFam" id="3.30.70.20:FF:000035">
    <property type="entry name" value="Iron hydrogenase 1"/>
    <property type="match status" value="1"/>
</dbReference>
<dbReference type="KEGG" id="ccu:Ccur_00220"/>
<name>C7MLE9_CRYCD</name>
<dbReference type="PROSITE" id="PS00551">
    <property type="entry name" value="MOLYBDOPTERIN_PROK_1"/>
    <property type="match status" value="1"/>
</dbReference>
<accession>C7MLE9</accession>
<dbReference type="Gene3D" id="2.20.25.90">
    <property type="entry name" value="ADC-like domains"/>
    <property type="match status" value="1"/>
</dbReference>
<dbReference type="InterPro" id="IPR006478">
    <property type="entry name" value="Formate_DH_asu"/>
</dbReference>
<dbReference type="InterPro" id="IPR017896">
    <property type="entry name" value="4Fe4S_Fe-S-bd"/>
</dbReference>
<dbReference type="AlphaFoldDB" id="C7MLE9"/>
<dbReference type="PROSITE" id="PS00198">
    <property type="entry name" value="4FE4S_FER_1"/>
    <property type="match status" value="1"/>
</dbReference>
<evidence type="ECO:0000313" key="13">
    <source>
        <dbReference type="Proteomes" id="UP000000954"/>
    </source>
</evidence>
<dbReference type="Pfam" id="PF04879">
    <property type="entry name" value="Molybdop_Fe4S4"/>
    <property type="match status" value="1"/>
</dbReference>
<dbReference type="CDD" id="cd00207">
    <property type="entry name" value="fer2"/>
    <property type="match status" value="1"/>
</dbReference>
<evidence type="ECO:0000256" key="5">
    <source>
        <dbReference type="ARBA" id="ARBA00022737"/>
    </source>
</evidence>
<dbReference type="InterPro" id="IPR006963">
    <property type="entry name" value="Mopterin_OxRdtase_4Fe-4S_dom"/>
</dbReference>
<dbReference type="PROSITE" id="PS51379">
    <property type="entry name" value="4FE4S_FER_2"/>
    <property type="match status" value="2"/>
</dbReference>
<dbReference type="Gene3D" id="3.10.20.740">
    <property type="match status" value="1"/>
</dbReference>
<dbReference type="GO" id="GO:0008863">
    <property type="term" value="F:formate dehydrogenase (NAD+) activity"/>
    <property type="evidence" value="ECO:0007669"/>
    <property type="project" value="InterPro"/>
</dbReference>
<dbReference type="Gene3D" id="3.30.70.20">
    <property type="match status" value="1"/>
</dbReference>
<reference evidence="12 13" key="1">
    <citation type="journal article" date="2009" name="Stand. Genomic Sci.">
        <title>Complete genome sequence of Cryptobacterium curtum type strain (12-3).</title>
        <authorList>
            <person name="Mavrommatis K."/>
            <person name="Pukall R."/>
            <person name="Rohde C."/>
            <person name="Chen F."/>
            <person name="Sims D."/>
            <person name="Brettin T."/>
            <person name="Kuske C."/>
            <person name="Detter J.C."/>
            <person name="Han C."/>
            <person name="Lapidus A."/>
            <person name="Copeland A."/>
            <person name="Glavina Del Rio T."/>
            <person name="Nolan M."/>
            <person name="Lucas S."/>
            <person name="Tice H."/>
            <person name="Cheng J.F."/>
            <person name="Bruce D."/>
            <person name="Goodwin L."/>
            <person name="Pitluck S."/>
            <person name="Ovchinnikova G."/>
            <person name="Pati A."/>
            <person name="Ivanova N."/>
            <person name="Chen A."/>
            <person name="Palaniappan K."/>
            <person name="Chain P."/>
            <person name="D'haeseleer P."/>
            <person name="Goker M."/>
            <person name="Bristow J."/>
            <person name="Eisen J.A."/>
            <person name="Markowitz V."/>
            <person name="Hugenholtz P."/>
            <person name="Rohde M."/>
            <person name="Klenk H.P."/>
            <person name="Kyrpides N.C."/>
        </authorList>
    </citation>
    <scope>NUCLEOTIDE SEQUENCE [LARGE SCALE GENOMIC DNA]</scope>
    <source>
        <strain evidence="13">ATCC 700683 / DSM 15641 / 12-3</strain>
    </source>
</reference>
<protein>
    <submittedName>
        <fullName evidence="12">Formate dehydrogenase, alpha subunit, archaeal-type</fullName>
    </submittedName>
</protein>
<dbReference type="NCBIfam" id="TIGR01591">
    <property type="entry name" value="Fdh-alpha"/>
    <property type="match status" value="1"/>
</dbReference>
<dbReference type="InterPro" id="IPR036010">
    <property type="entry name" value="2Fe-2S_ferredoxin-like_sf"/>
</dbReference>
<keyword evidence="13" id="KW-1185">Reference proteome</keyword>
<dbReference type="GO" id="GO:0046872">
    <property type="term" value="F:metal ion binding"/>
    <property type="evidence" value="ECO:0007669"/>
    <property type="project" value="UniProtKB-KW"/>
</dbReference>
<dbReference type="GO" id="GO:0015942">
    <property type="term" value="P:formate metabolic process"/>
    <property type="evidence" value="ECO:0007669"/>
    <property type="project" value="InterPro"/>
</dbReference>
<dbReference type="GO" id="GO:0043546">
    <property type="term" value="F:molybdopterin cofactor binding"/>
    <property type="evidence" value="ECO:0007669"/>
    <property type="project" value="InterPro"/>
</dbReference>
<dbReference type="Pfam" id="PF01568">
    <property type="entry name" value="Molydop_binding"/>
    <property type="match status" value="1"/>
</dbReference>
<organism evidence="12 13">
    <name type="scientific">Cryptobacterium curtum (strain ATCC 700683 / DSM 15641 / CCUG 43107 / 12-3)</name>
    <dbReference type="NCBI Taxonomy" id="469378"/>
    <lineage>
        <taxon>Bacteria</taxon>
        <taxon>Bacillati</taxon>
        <taxon>Actinomycetota</taxon>
        <taxon>Coriobacteriia</taxon>
        <taxon>Eggerthellales</taxon>
        <taxon>Eggerthellaceae</taxon>
        <taxon>Cryptobacterium</taxon>
    </lineage>
</organism>
<sequence>MPSMTVDGKQVSFRSGMTILGAARKAGAFIPTLCFLRGISSIGSCRVCAVEVEGEEGLVTACNTPARDGMVVHTDTPRVIESRTIQLQLLIADHGLNTTNYCFSCVKNGSCQLQDVCRACGVEESPFPVSDERKPIYDGNPFLQFDPNLCIRCQRCVGACNNQARNHTIQTGKKGMRTTILAPFGDDWESTTCESCGCCAAACPTGAIVEKRRHSYRSWETKRVLTTCPHCGTGCQYYLVVRDGRIVDVEAAKGPSNDGALCVKGRSASFDFVQSPDRLTTPLIKNRTTGEFEPASWDDALDLVASRFVELKNTYGPDSLAAFACSRSSNEDIYMLQKMARVAFGTNNVDNCARVCHSPSVSGLARTLGSGAMTNPIPDITSKDVDLIMLVGSNPEEAHPVIGMQIRRAVERGARLIVVDPRDIGLARKADVHLKLRPGTNVAFSNGMCHVMIKEGLIDRTFIEERTEGFDKFARLVESYTPERVAEICHIRPEDLIQAARMYATAQVAPIIYCLGVTEHSSGTEGVMSMSNMALLCGKLGRPGCGVNPLRGQNNVQGACDMGAQPTDFPGYQKVDNPEIMAKFEKAWGVELNHKVGMFATNVFHAAAKKEIRGLFIFGEDQVRTDPDIGHVIRGLEALDFVVVDELFMTETAKYADVVLPGISYAEKEGTFTNTERRVQRIRPAIAAPGDARPDTWIFTEIMRRMGYDQPYLTPAEIMDEIASVTPSFAGISHKRLDSKEIGGKGLQWPCLAPDHPGTPIMHVGTFARGLGKFAGTEYRASQEMPSGDYPLMLTTGRILYHYNAQAMTARTRGINRISDRSFIEINTEDARNLGVEDGDRVRVCSRRACIESEAHVSDKTGMGETWMPFHFLDGNANWLTNAALDNISACPEYKVCAINIEKISS</sequence>
<evidence type="ECO:0000256" key="1">
    <source>
        <dbReference type="ARBA" id="ARBA00007023"/>
    </source>
</evidence>
<proteinExistence type="inferred from homology"/>
<dbReference type="InterPro" id="IPR009010">
    <property type="entry name" value="Asp_de-COase-like_dom_sf"/>
</dbReference>
<evidence type="ECO:0000259" key="10">
    <source>
        <dbReference type="PROSITE" id="PS51379"/>
    </source>
</evidence>
<dbReference type="PANTHER" id="PTHR43105">
    <property type="entry name" value="RESPIRATORY NITRATE REDUCTASE"/>
    <property type="match status" value="1"/>
</dbReference>
<dbReference type="InterPro" id="IPR019574">
    <property type="entry name" value="NADH_UbQ_OxRdtase_Gsu_4Fe4S-bd"/>
</dbReference>
<dbReference type="HOGENOM" id="CLU_000422_4_0_11"/>
<dbReference type="FunFam" id="3.40.228.10:FF:000002">
    <property type="entry name" value="Formate dehydrogenase subunit alpha"/>
    <property type="match status" value="1"/>
</dbReference>
<gene>
    <name evidence="12" type="ordered locus">Ccur_00220</name>
</gene>
<dbReference type="PANTHER" id="PTHR43105:SF14">
    <property type="entry name" value="FORMATE DEHYDROGENASE H"/>
    <property type="match status" value="1"/>
</dbReference>
<dbReference type="InterPro" id="IPR027467">
    <property type="entry name" value="MopterinOxRdtase_cofactor_BS"/>
</dbReference>
<dbReference type="SUPFAM" id="SSF54862">
    <property type="entry name" value="4Fe-4S ferredoxins"/>
    <property type="match status" value="1"/>
</dbReference>
<keyword evidence="5" id="KW-0677">Repeat</keyword>
<dbReference type="EMBL" id="CP001682">
    <property type="protein sequence ID" value="ACU93755.1"/>
    <property type="molecule type" value="Genomic_DNA"/>
</dbReference>
<feature type="domain" description="2Fe-2S ferredoxin-type" evidence="9">
    <location>
        <begin position="1"/>
        <end position="78"/>
    </location>
</feature>
<dbReference type="InterPro" id="IPR041924">
    <property type="entry name" value="Formate_Dh-H_N"/>
</dbReference>
<evidence type="ECO:0000256" key="7">
    <source>
        <dbReference type="ARBA" id="ARBA00023004"/>
    </source>
</evidence>
<dbReference type="SUPFAM" id="SSF54292">
    <property type="entry name" value="2Fe-2S ferredoxin-like"/>
    <property type="match status" value="1"/>
</dbReference>
<dbReference type="Pfam" id="PF10588">
    <property type="entry name" value="NADH-G_4Fe-4S_3"/>
    <property type="match status" value="1"/>
</dbReference>
<evidence type="ECO:0000259" key="11">
    <source>
        <dbReference type="PROSITE" id="PS51669"/>
    </source>
</evidence>
<feature type="domain" description="4Fe-4S ferredoxin-type" evidence="10">
    <location>
        <begin position="141"/>
        <end position="170"/>
    </location>
</feature>
<evidence type="ECO:0000256" key="6">
    <source>
        <dbReference type="ARBA" id="ARBA00023002"/>
    </source>
</evidence>
<keyword evidence="2" id="KW-0004">4Fe-4S</keyword>
<dbReference type="OrthoDB" id="9759518at2"/>
<dbReference type="Proteomes" id="UP000000954">
    <property type="component" value="Chromosome"/>
</dbReference>
<dbReference type="InterPro" id="IPR017900">
    <property type="entry name" value="4Fe4S_Fe_S_CS"/>
</dbReference>
<keyword evidence="6" id="KW-0560">Oxidoreductase</keyword>
<feature type="domain" description="4Fe-4S Mo/W bis-MGD-type" evidence="11">
    <location>
        <begin position="221"/>
        <end position="276"/>
    </location>
</feature>
<dbReference type="Gene3D" id="3.40.228.10">
    <property type="entry name" value="Dimethylsulfoxide Reductase, domain 2"/>
    <property type="match status" value="1"/>
</dbReference>
<dbReference type="GO" id="GO:0016020">
    <property type="term" value="C:membrane"/>
    <property type="evidence" value="ECO:0007669"/>
    <property type="project" value="TreeGrafter"/>
</dbReference>
<dbReference type="Gene3D" id="2.40.40.20">
    <property type="match status" value="1"/>
</dbReference>
<dbReference type="GO" id="GO:0051539">
    <property type="term" value="F:4 iron, 4 sulfur cluster binding"/>
    <property type="evidence" value="ECO:0007669"/>
    <property type="project" value="UniProtKB-KW"/>
</dbReference>
<dbReference type="GO" id="GO:0003954">
    <property type="term" value="F:NADH dehydrogenase activity"/>
    <property type="evidence" value="ECO:0007669"/>
    <property type="project" value="TreeGrafter"/>
</dbReference>
<dbReference type="CDD" id="cd02753">
    <property type="entry name" value="MopB_Formate-Dh-H"/>
    <property type="match status" value="1"/>
</dbReference>
<dbReference type="GO" id="GO:0022904">
    <property type="term" value="P:respiratory electron transport chain"/>
    <property type="evidence" value="ECO:0007669"/>
    <property type="project" value="TreeGrafter"/>
</dbReference>
<dbReference type="RefSeq" id="WP_012802444.1">
    <property type="nucleotide sequence ID" value="NC_013170.1"/>
</dbReference>
<keyword evidence="8" id="KW-0411">Iron-sulfur</keyword>
<dbReference type="PIRSF" id="PIRSF036643">
    <property type="entry name" value="FDH_alpha"/>
    <property type="match status" value="1"/>
</dbReference>
<evidence type="ECO:0000256" key="3">
    <source>
        <dbReference type="ARBA" id="ARBA00022714"/>
    </source>
</evidence>
<dbReference type="InterPro" id="IPR006656">
    <property type="entry name" value="Mopterin_OxRdtase"/>
</dbReference>
<feature type="domain" description="4Fe-4S ferredoxin-type" evidence="10">
    <location>
        <begin position="184"/>
        <end position="213"/>
    </location>
</feature>
<dbReference type="Pfam" id="PF13510">
    <property type="entry name" value="Fer2_4"/>
    <property type="match status" value="1"/>
</dbReference>
<keyword evidence="3" id="KW-0001">2Fe-2S</keyword>
<dbReference type="SUPFAM" id="SSF50692">
    <property type="entry name" value="ADC-like"/>
    <property type="match status" value="1"/>
</dbReference>
<evidence type="ECO:0000256" key="2">
    <source>
        <dbReference type="ARBA" id="ARBA00022485"/>
    </source>
</evidence>
<dbReference type="InterPro" id="IPR006657">
    <property type="entry name" value="MoPterin_dinucl-bd_dom"/>
</dbReference>
<dbReference type="GO" id="GO:0051537">
    <property type="term" value="F:2 iron, 2 sulfur cluster binding"/>
    <property type="evidence" value="ECO:0007669"/>
    <property type="project" value="UniProtKB-KW"/>
</dbReference>
<dbReference type="SMART" id="SM00926">
    <property type="entry name" value="Molybdop_Fe4S4"/>
    <property type="match status" value="1"/>
</dbReference>
<dbReference type="eggNOG" id="COG3383">
    <property type="taxonomic scope" value="Bacteria"/>
</dbReference>
<dbReference type="InterPro" id="IPR001041">
    <property type="entry name" value="2Fe-2S_ferredoxin-type"/>
</dbReference>
<dbReference type="Pfam" id="PF12838">
    <property type="entry name" value="Fer4_7"/>
    <property type="match status" value="1"/>
</dbReference>
<dbReference type="PROSITE" id="PS51085">
    <property type="entry name" value="2FE2S_FER_2"/>
    <property type="match status" value="1"/>
</dbReference>
<evidence type="ECO:0000313" key="12">
    <source>
        <dbReference type="EMBL" id="ACU93755.1"/>
    </source>
</evidence>
<dbReference type="InterPro" id="IPR050123">
    <property type="entry name" value="Prok_molybdopt-oxidoreductase"/>
</dbReference>
<evidence type="ECO:0000256" key="8">
    <source>
        <dbReference type="ARBA" id="ARBA00023014"/>
    </source>
</evidence>
<dbReference type="SUPFAM" id="SSF53706">
    <property type="entry name" value="Formate dehydrogenase/DMSO reductase, domains 1-3"/>
    <property type="match status" value="1"/>
</dbReference>
<dbReference type="PROSITE" id="PS51669">
    <property type="entry name" value="4FE4S_MOW_BIS_MGD"/>
    <property type="match status" value="1"/>
</dbReference>